<evidence type="ECO:0000313" key="6">
    <source>
        <dbReference type="EMBL" id="KAF9622646.1"/>
    </source>
</evidence>
<keyword evidence="2" id="KW-0813">Transport</keyword>
<evidence type="ECO:0000256" key="3">
    <source>
        <dbReference type="ARBA" id="ARBA00022490"/>
    </source>
</evidence>
<dbReference type="AlphaFoldDB" id="A0A835MG97"/>
<keyword evidence="4" id="KW-0677">Repeat</keyword>
<accession>A0A835MG97</accession>
<dbReference type="EMBL" id="JADFTS010000002">
    <property type="protein sequence ID" value="KAF9622646.1"/>
    <property type="molecule type" value="Genomic_DNA"/>
</dbReference>
<protein>
    <submittedName>
        <fullName evidence="6">Uncharacterized protein</fullName>
    </submittedName>
</protein>
<keyword evidence="7" id="KW-1185">Reference proteome</keyword>
<evidence type="ECO:0000256" key="2">
    <source>
        <dbReference type="ARBA" id="ARBA00022448"/>
    </source>
</evidence>
<keyword evidence="3" id="KW-0963">Cytoplasm</keyword>
<gene>
    <name evidence="6" type="ORF">IFM89_032545</name>
</gene>
<dbReference type="InterPro" id="IPR016024">
    <property type="entry name" value="ARM-type_fold"/>
</dbReference>
<sequence>MARDRDEGAWNLAMAGGTCLGLVARTVGDDIVPLVMPFIEENITKADWRQREAATYAFGSIMEGPSPDKLTSIVNVA</sequence>
<evidence type="ECO:0000256" key="1">
    <source>
        <dbReference type="ARBA" id="ARBA00004496"/>
    </source>
</evidence>
<dbReference type="InterPro" id="IPR040122">
    <property type="entry name" value="Importin_beta"/>
</dbReference>
<name>A0A835MG97_9MAGN</name>
<evidence type="ECO:0000256" key="5">
    <source>
        <dbReference type="ARBA" id="ARBA00022927"/>
    </source>
</evidence>
<proteinExistence type="predicted"/>
<reference evidence="6 7" key="1">
    <citation type="submission" date="2020-10" db="EMBL/GenBank/DDBJ databases">
        <title>The Coptis chinensis genome and diversification of protoberbering-type alkaloids.</title>
        <authorList>
            <person name="Wang B."/>
            <person name="Shu S."/>
            <person name="Song C."/>
            <person name="Liu Y."/>
        </authorList>
    </citation>
    <scope>NUCLEOTIDE SEQUENCE [LARGE SCALE GENOMIC DNA]</scope>
    <source>
        <strain evidence="6">HL-2020</strain>
        <tissue evidence="6">Leaf</tissue>
    </source>
</reference>
<evidence type="ECO:0000313" key="7">
    <source>
        <dbReference type="Proteomes" id="UP000631114"/>
    </source>
</evidence>
<dbReference type="Proteomes" id="UP000631114">
    <property type="component" value="Unassembled WGS sequence"/>
</dbReference>
<dbReference type="PANTHER" id="PTHR10527">
    <property type="entry name" value="IMPORTIN BETA"/>
    <property type="match status" value="1"/>
</dbReference>
<keyword evidence="5" id="KW-0653">Protein transport</keyword>
<organism evidence="6 7">
    <name type="scientific">Coptis chinensis</name>
    <dbReference type="NCBI Taxonomy" id="261450"/>
    <lineage>
        <taxon>Eukaryota</taxon>
        <taxon>Viridiplantae</taxon>
        <taxon>Streptophyta</taxon>
        <taxon>Embryophyta</taxon>
        <taxon>Tracheophyta</taxon>
        <taxon>Spermatophyta</taxon>
        <taxon>Magnoliopsida</taxon>
        <taxon>Ranunculales</taxon>
        <taxon>Ranunculaceae</taxon>
        <taxon>Coptidoideae</taxon>
        <taxon>Coptis</taxon>
    </lineage>
</organism>
<dbReference type="SUPFAM" id="SSF48371">
    <property type="entry name" value="ARM repeat"/>
    <property type="match status" value="1"/>
</dbReference>
<comment type="subcellular location">
    <subcellularLocation>
        <location evidence="1">Cytoplasm</location>
    </subcellularLocation>
</comment>
<dbReference type="GO" id="GO:0006606">
    <property type="term" value="P:protein import into nucleus"/>
    <property type="evidence" value="ECO:0007669"/>
    <property type="project" value="InterPro"/>
</dbReference>
<comment type="caution">
    <text evidence="6">The sequence shown here is derived from an EMBL/GenBank/DDBJ whole genome shotgun (WGS) entry which is preliminary data.</text>
</comment>
<dbReference type="OrthoDB" id="1919753at2759"/>
<dbReference type="Gene3D" id="1.25.10.10">
    <property type="entry name" value="Leucine-rich Repeat Variant"/>
    <property type="match status" value="1"/>
</dbReference>
<evidence type="ECO:0000256" key="4">
    <source>
        <dbReference type="ARBA" id="ARBA00022737"/>
    </source>
</evidence>
<dbReference type="InterPro" id="IPR011989">
    <property type="entry name" value="ARM-like"/>
</dbReference>
<dbReference type="GO" id="GO:0005737">
    <property type="term" value="C:cytoplasm"/>
    <property type="evidence" value="ECO:0007669"/>
    <property type="project" value="UniProtKB-SubCell"/>
</dbReference>